<dbReference type="InterPro" id="IPR017896">
    <property type="entry name" value="4Fe4S_Fe-S-bd"/>
</dbReference>
<dbReference type="Pfam" id="PF14691">
    <property type="entry name" value="Fer4_20"/>
    <property type="match status" value="1"/>
</dbReference>
<keyword evidence="1" id="KW-0028">Amino-acid biosynthesis</keyword>
<feature type="domain" description="4Fe-4S ferredoxin-type" evidence="5">
    <location>
        <begin position="37"/>
        <end position="68"/>
    </location>
</feature>
<organism evidence="6 7">
    <name type="scientific">Phocaeicola acetigenes</name>
    <dbReference type="NCBI Taxonomy" id="3016083"/>
    <lineage>
        <taxon>Bacteria</taxon>
        <taxon>Pseudomonadati</taxon>
        <taxon>Bacteroidota</taxon>
        <taxon>Bacteroidia</taxon>
        <taxon>Bacteroidales</taxon>
        <taxon>Bacteroidaceae</taxon>
        <taxon>Phocaeicola</taxon>
    </lineage>
</organism>
<keyword evidence="2" id="KW-0560">Oxidoreductase</keyword>
<comment type="caution">
    <text evidence="6">The sequence shown here is derived from an EMBL/GenBank/DDBJ whole genome shotgun (WGS) entry which is preliminary data.</text>
</comment>
<proteinExistence type="predicted"/>
<accession>A0ABT4PIE1</accession>
<dbReference type="InterPro" id="IPR051394">
    <property type="entry name" value="Glutamate_Synthase"/>
</dbReference>
<evidence type="ECO:0000313" key="7">
    <source>
        <dbReference type="Proteomes" id="UP001141933"/>
    </source>
</evidence>
<dbReference type="Pfam" id="PF07992">
    <property type="entry name" value="Pyr_redox_2"/>
    <property type="match status" value="1"/>
</dbReference>
<dbReference type="Gene3D" id="3.50.50.60">
    <property type="entry name" value="FAD/NAD(P)-binding domain"/>
    <property type="match status" value="2"/>
</dbReference>
<dbReference type="EMBL" id="JAPZVM010000006">
    <property type="protein sequence ID" value="MCZ8372825.1"/>
    <property type="molecule type" value="Genomic_DNA"/>
</dbReference>
<dbReference type="SUPFAM" id="SSF46548">
    <property type="entry name" value="alpha-helical ferredoxin"/>
    <property type="match status" value="1"/>
</dbReference>
<dbReference type="InterPro" id="IPR023753">
    <property type="entry name" value="FAD/NAD-binding_dom"/>
</dbReference>
<dbReference type="RefSeq" id="WP_269878084.1">
    <property type="nucleotide sequence ID" value="NZ_JAPZVM010000006.1"/>
</dbReference>
<sequence length="448" mass="49584">MGNPKAFLTIPRQEAGYRPIHDRIADFGEVEQTLNTGERKLQASRCMDCGVPFCHWACPLGNRSPEFQDALFRGKWKEAYEILTLTNDFPEFTGRICPALCEKSCVLKLSLNAPVTIRENEAAIIESAFREGYVQPQSYPRNGMKVAVVGSGPAGLAAANQLNRKGYEVTVFEKQEYIGGLLRFGIPNFKLHKPIIDRRLQIMEAEGVAFKTNVDIDLNHLPDGFDAYCVCVGTPQARDLAVPGRDLKGIHFAMEFLAQQNRVLAGQTFAEKDRISARGKHVLVIGGGDTGSDCIGTSHRQGAIDVIQIEIMPKPPVGDNPNTPWPQWPVVLRTSSSHEEGCVRRWNLSSTRFLGKNGRVCGVEVEEVEWLPAKPGERPQMHLTGRKEIIKADLVLLAMGFLKPELPTFPEHVFVAGDAVTGPSLVVRCIDSGRKVAQKIDDYLRGKQ</sequence>
<dbReference type="PANTHER" id="PTHR43100">
    <property type="entry name" value="GLUTAMATE SYNTHASE [NADPH] SMALL CHAIN"/>
    <property type="match status" value="1"/>
</dbReference>
<reference evidence="6" key="1">
    <citation type="submission" date="2022-12" db="EMBL/GenBank/DDBJ databases">
        <title>Phocaeicola acetigenes sp. nov., isolated feces from a healthy human.</title>
        <authorList>
            <person name="Do H."/>
            <person name="Ha Y.B."/>
            <person name="Kim J.-S."/>
            <person name="Suh M.K."/>
            <person name="Kim H.S."/>
            <person name="Lee J.-S."/>
        </authorList>
    </citation>
    <scope>NUCLEOTIDE SEQUENCE</scope>
    <source>
        <strain evidence="6">KGMB11183</strain>
    </source>
</reference>
<dbReference type="Proteomes" id="UP001141933">
    <property type="component" value="Unassembled WGS sequence"/>
</dbReference>
<dbReference type="SUPFAM" id="SSF51971">
    <property type="entry name" value="Nucleotide-binding domain"/>
    <property type="match status" value="1"/>
</dbReference>
<name>A0ABT4PIE1_9BACT</name>
<keyword evidence="3" id="KW-0314">Glutamate biosynthesis</keyword>
<keyword evidence="7" id="KW-1185">Reference proteome</keyword>
<dbReference type="PRINTS" id="PR00419">
    <property type="entry name" value="ADXRDTASE"/>
</dbReference>
<dbReference type="InterPro" id="IPR036188">
    <property type="entry name" value="FAD/NAD-bd_sf"/>
</dbReference>
<evidence type="ECO:0000256" key="1">
    <source>
        <dbReference type="ARBA" id="ARBA00022605"/>
    </source>
</evidence>
<protein>
    <submittedName>
        <fullName evidence="6">Glutamate synthase subunit beta</fullName>
    </submittedName>
</protein>
<evidence type="ECO:0000259" key="5">
    <source>
        <dbReference type="PROSITE" id="PS51379"/>
    </source>
</evidence>
<dbReference type="PROSITE" id="PS51379">
    <property type="entry name" value="4FE4S_FER_2"/>
    <property type="match status" value="1"/>
</dbReference>
<dbReference type="InterPro" id="IPR028261">
    <property type="entry name" value="DPD_II"/>
</dbReference>
<evidence type="ECO:0000256" key="3">
    <source>
        <dbReference type="ARBA" id="ARBA00023164"/>
    </source>
</evidence>
<dbReference type="NCBIfam" id="TIGR01317">
    <property type="entry name" value="GOGAT_sm_gam"/>
    <property type="match status" value="1"/>
</dbReference>
<gene>
    <name evidence="6" type="ORF">O6P32_08915</name>
</gene>
<dbReference type="PANTHER" id="PTHR43100:SF1">
    <property type="entry name" value="GLUTAMATE SYNTHASE [NADPH] SMALL CHAIN"/>
    <property type="match status" value="1"/>
</dbReference>
<evidence type="ECO:0000313" key="6">
    <source>
        <dbReference type="EMBL" id="MCZ8372825.1"/>
    </source>
</evidence>
<dbReference type="Gene3D" id="1.10.1060.10">
    <property type="entry name" value="Alpha-helical ferredoxin"/>
    <property type="match status" value="1"/>
</dbReference>
<evidence type="ECO:0000256" key="2">
    <source>
        <dbReference type="ARBA" id="ARBA00023002"/>
    </source>
</evidence>
<dbReference type="InterPro" id="IPR006005">
    <property type="entry name" value="Glut_synth_ssu1"/>
</dbReference>
<dbReference type="InterPro" id="IPR009051">
    <property type="entry name" value="Helical_ferredxn"/>
</dbReference>
<evidence type="ECO:0000256" key="4">
    <source>
        <dbReference type="ARBA" id="ARBA00029440"/>
    </source>
</evidence>
<comment type="pathway">
    <text evidence="4">Amino-acid biosynthesis.</text>
</comment>